<dbReference type="EMBL" id="LAZR01044614">
    <property type="protein sequence ID" value="KKL04223.1"/>
    <property type="molecule type" value="Genomic_DNA"/>
</dbReference>
<name>A0A0F9CWJ5_9ZZZZ</name>
<gene>
    <name evidence="1" type="ORF">LCGC14_2618190</name>
</gene>
<organism evidence="1">
    <name type="scientific">marine sediment metagenome</name>
    <dbReference type="NCBI Taxonomy" id="412755"/>
    <lineage>
        <taxon>unclassified sequences</taxon>
        <taxon>metagenomes</taxon>
        <taxon>ecological metagenomes</taxon>
    </lineage>
</organism>
<protein>
    <submittedName>
        <fullName evidence="1">Uncharacterized protein</fullName>
    </submittedName>
</protein>
<comment type="caution">
    <text evidence="1">The sequence shown here is derived from an EMBL/GenBank/DDBJ whole genome shotgun (WGS) entry which is preliminary data.</text>
</comment>
<reference evidence="1" key="1">
    <citation type="journal article" date="2015" name="Nature">
        <title>Complex archaea that bridge the gap between prokaryotes and eukaryotes.</title>
        <authorList>
            <person name="Spang A."/>
            <person name="Saw J.H."/>
            <person name="Jorgensen S.L."/>
            <person name="Zaremba-Niedzwiedzka K."/>
            <person name="Martijn J."/>
            <person name="Lind A.E."/>
            <person name="van Eijk R."/>
            <person name="Schleper C."/>
            <person name="Guy L."/>
            <person name="Ettema T.J."/>
        </authorList>
    </citation>
    <scope>NUCLEOTIDE SEQUENCE</scope>
</reference>
<proteinExistence type="predicted"/>
<accession>A0A0F9CWJ5</accession>
<evidence type="ECO:0000313" key="1">
    <source>
        <dbReference type="EMBL" id="KKL04223.1"/>
    </source>
</evidence>
<sequence>LHIWEDSQIGMSCTLADETHEQNAVAIEDIVGSKAILNPSTGQVCNVEKGEDE</sequence>
<feature type="non-terminal residue" evidence="1">
    <location>
        <position position="1"/>
    </location>
</feature>
<dbReference type="AlphaFoldDB" id="A0A0F9CWJ5"/>